<reference evidence="2 3" key="1">
    <citation type="journal article" date="2023" name="Nat. Commun.">
        <title>Origin of minicircular mitochondrial genomes in red algae.</title>
        <authorList>
            <person name="Lee Y."/>
            <person name="Cho C.H."/>
            <person name="Lee Y.M."/>
            <person name="Park S.I."/>
            <person name="Yang J.H."/>
            <person name="West J.A."/>
            <person name="Bhattacharya D."/>
            <person name="Yoon H.S."/>
        </authorList>
    </citation>
    <scope>NUCLEOTIDE SEQUENCE [LARGE SCALE GENOMIC DNA]</scope>
    <source>
        <strain evidence="2 3">CCMP1338</strain>
        <tissue evidence="2">Whole cell</tissue>
    </source>
</reference>
<feature type="domain" description="BZIP" evidence="1">
    <location>
        <begin position="80"/>
        <end position="144"/>
    </location>
</feature>
<dbReference type="InterPro" id="IPR046347">
    <property type="entry name" value="bZIP_sf"/>
</dbReference>
<dbReference type="SUPFAM" id="SSF57959">
    <property type="entry name" value="Leucine zipper domain"/>
    <property type="match status" value="1"/>
</dbReference>
<dbReference type="EMBL" id="JAMWBK010000006">
    <property type="protein sequence ID" value="KAJ8903775.1"/>
    <property type="molecule type" value="Genomic_DNA"/>
</dbReference>
<evidence type="ECO:0000313" key="2">
    <source>
        <dbReference type="EMBL" id="KAJ8903775.1"/>
    </source>
</evidence>
<proteinExistence type="predicted"/>
<dbReference type="SMART" id="SM00338">
    <property type="entry name" value="BRLZ"/>
    <property type="match status" value="1"/>
</dbReference>
<dbReference type="GO" id="GO:0003700">
    <property type="term" value="F:DNA-binding transcription factor activity"/>
    <property type="evidence" value="ECO:0007669"/>
    <property type="project" value="InterPro"/>
</dbReference>
<evidence type="ECO:0000313" key="3">
    <source>
        <dbReference type="Proteomes" id="UP001157974"/>
    </source>
</evidence>
<dbReference type="AlphaFoldDB" id="A0AAV8UMI8"/>
<sequence>MSTSVWTGVEKYFDRYEESLRAKQIDMEMELQQDKRAHMEPEDKKRKRKRIVIPRALVEEAMRDLDGTTAARAKHMSNQERDLVLLKRKLRNRESAKRSNMKRQMEASALQAELSHVTQLLEQELLQLEQFQAARKGLHPETARR</sequence>
<comment type="caution">
    <text evidence="2">The sequence shown here is derived from an EMBL/GenBank/DDBJ whole genome shotgun (WGS) entry which is preliminary data.</text>
</comment>
<name>A0AAV8UMI8_9RHOD</name>
<dbReference type="Proteomes" id="UP001157974">
    <property type="component" value="Unassembled WGS sequence"/>
</dbReference>
<dbReference type="InterPro" id="IPR004827">
    <property type="entry name" value="bZIP"/>
</dbReference>
<evidence type="ECO:0000259" key="1">
    <source>
        <dbReference type="SMART" id="SM00338"/>
    </source>
</evidence>
<keyword evidence="3" id="KW-1185">Reference proteome</keyword>
<gene>
    <name evidence="2" type="ORF">NDN08_000309</name>
</gene>
<accession>A0AAV8UMI8</accession>
<organism evidence="2 3">
    <name type="scientific">Rhodosorus marinus</name>
    <dbReference type="NCBI Taxonomy" id="101924"/>
    <lineage>
        <taxon>Eukaryota</taxon>
        <taxon>Rhodophyta</taxon>
        <taxon>Stylonematophyceae</taxon>
        <taxon>Stylonematales</taxon>
        <taxon>Stylonemataceae</taxon>
        <taxon>Rhodosorus</taxon>
    </lineage>
</organism>
<protein>
    <recommendedName>
        <fullName evidence="1">BZIP domain-containing protein</fullName>
    </recommendedName>
</protein>